<keyword evidence="2" id="KW-1185">Reference proteome</keyword>
<protein>
    <submittedName>
        <fullName evidence="1">Uncharacterized protein</fullName>
    </submittedName>
</protein>
<organism evidence="1 2">
    <name type="scientific">Allomyces macrogynus (strain ATCC 38327)</name>
    <name type="common">Allomyces javanicus var. macrogynus</name>
    <dbReference type="NCBI Taxonomy" id="578462"/>
    <lineage>
        <taxon>Eukaryota</taxon>
        <taxon>Fungi</taxon>
        <taxon>Fungi incertae sedis</taxon>
        <taxon>Blastocladiomycota</taxon>
        <taxon>Blastocladiomycetes</taxon>
        <taxon>Blastocladiales</taxon>
        <taxon>Blastocladiaceae</taxon>
        <taxon>Allomyces</taxon>
    </lineage>
</organism>
<dbReference type="OrthoDB" id="427480at2759"/>
<accession>A0A0L0S8P7</accession>
<dbReference type="AlphaFoldDB" id="A0A0L0S8P7"/>
<sequence length="69" mass="7617">MTGPLAHVKVRLAMPRTVPDLCTPRVIVMERLPGEKLVGAVMRYYRQIAESRRDCAGDGPSRSPPADAR</sequence>
<name>A0A0L0S8P7_ALLM3</name>
<evidence type="ECO:0000313" key="1">
    <source>
        <dbReference type="EMBL" id="KNE58852.1"/>
    </source>
</evidence>
<reference evidence="2" key="2">
    <citation type="submission" date="2009-11" db="EMBL/GenBank/DDBJ databases">
        <title>The Genome Sequence of Allomyces macrogynus strain ATCC 38327.</title>
        <authorList>
            <consortium name="The Broad Institute Genome Sequencing Platform"/>
            <person name="Russ C."/>
            <person name="Cuomo C."/>
            <person name="Shea T."/>
            <person name="Young S.K."/>
            <person name="Zeng Q."/>
            <person name="Koehrsen M."/>
            <person name="Haas B."/>
            <person name="Borodovsky M."/>
            <person name="Guigo R."/>
            <person name="Alvarado L."/>
            <person name="Berlin A."/>
            <person name="Borenstein D."/>
            <person name="Chen Z."/>
            <person name="Engels R."/>
            <person name="Freedman E."/>
            <person name="Gellesch M."/>
            <person name="Goldberg J."/>
            <person name="Griggs A."/>
            <person name="Gujja S."/>
            <person name="Heiman D."/>
            <person name="Hepburn T."/>
            <person name="Howarth C."/>
            <person name="Jen D."/>
            <person name="Larson L."/>
            <person name="Lewis B."/>
            <person name="Mehta T."/>
            <person name="Park D."/>
            <person name="Pearson M."/>
            <person name="Roberts A."/>
            <person name="Saif S."/>
            <person name="Shenoy N."/>
            <person name="Sisk P."/>
            <person name="Stolte C."/>
            <person name="Sykes S."/>
            <person name="Walk T."/>
            <person name="White J."/>
            <person name="Yandava C."/>
            <person name="Burger G."/>
            <person name="Gray M.W."/>
            <person name="Holland P.W.H."/>
            <person name="King N."/>
            <person name="Lang F.B.F."/>
            <person name="Roger A.J."/>
            <person name="Ruiz-Trillo I."/>
            <person name="Lander E."/>
            <person name="Nusbaum C."/>
        </authorList>
    </citation>
    <scope>NUCLEOTIDE SEQUENCE [LARGE SCALE GENOMIC DNA]</scope>
    <source>
        <strain evidence="2">ATCC 38327</strain>
    </source>
</reference>
<gene>
    <name evidence="1" type="ORF">AMAG_18320</name>
</gene>
<proteinExistence type="predicted"/>
<reference evidence="1 2" key="1">
    <citation type="submission" date="2009-11" db="EMBL/GenBank/DDBJ databases">
        <title>Annotation of Allomyces macrogynus ATCC 38327.</title>
        <authorList>
            <consortium name="The Broad Institute Genome Sequencing Platform"/>
            <person name="Russ C."/>
            <person name="Cuomo C."/>
            <person name="Burger G."/>
            <person name="Gray M.W."/>
            <person name="Holland P.W.H."/>
            <person name="King N."/>
            <person name="Lang F.B.F."/>
            <person name="Roger A.J."/>
            <person name="Ruiz-Trillo I."/>
            <person name="Young S.K."/>
            <person name="Zeng Q."/>
            <person name="Gargeya S."/>
            <person name="Fitzgerald M."/>
            <person name="Haas B."/>
            <person name="Abouelleil A."/>
            <person name="Alvarado L."/>
            <person name="Arachchi H.M."/>
            <person name="Berlin A."/>
            <person name="Chapman S.B."/>
            <person name="Gearin G."/>
            <person name="Goldberg J."/>
            <person name="Griggs A."/>
            <person name="Gujja S."/>
            <person name="Hansen M."/>
            <person name="Heiman D."/>
            <person name="Howarth C."/>
            <person name="Larimer J."/>
            <person name="Lui A."/>
            <person name="MacDonald P.J.P."/>
            <person name="McCowen C."/>
            <person name="Montmayeur A."/>
            <person name="Murphy C."/>
            <person name="Neiman D."/>
            <person name="Pearson M."/>
            <person name="Priest M."/>
            <person name="Roberts A."/>
            <person name="Saif S."/>
            <person name="Shea T."/>
            <person name="Sisk P."/>
            <person name="Stolte C."/>
            <person name="Sykes S."/>
            <person name="Wortman J."/>
            <person name="Nusbaum C."/>
            <person name="Birren B."/>
        </authorList>
    </citation>
    <scope>NUCLEOTIDE SEQUENCE [LARGE SCALE GENOMIC DNA]</scope>
    <source>
        <strain evidence="1 2">ATCC 38327</strain>
    </source>
</reference>
<dbReference type="VEuPathDB" id="FungiDB:AMAG_18320"/>
<evidence type="ECO:0000313" key="2">
    <source>
        <dbReference type="Proteomes" id="UP000054350"/>
    </source>
</evidence>
<dbReference type="Proteomes" id="UP000054350">
    <property type="component" value="Unassembled WGS sequence"/>
</dbReference>
<dbReference type="EMBL" id="GG745333">
    <property type="protein sequence ID" value="KNE58852.1"/>
    <property type="molecule type" value="Genomic_DNA"/>
</dbReference>